<name>A0A2B7WU44_9EURO</name>
<organism evidence="1 2">
    <name type="scientific">Helicocarpus griseus UAMH5409</name>
    <dbReference type="NCBI Taxonomy" id="1447875"/>
    <lineage>
        <taxon>Eukaryota</taxon>
        <taxon>Fungi</taxon>
        <taxon>Dikarya</taxon>
        <taxon>Ascomycota</taxon>
        <taxon>Pezizomycotina</taxon>
        <taxon>Eurotiomycetes</taxon>
        <taxon>Eurotiomycetidae</taxon>
        <taxon>Onygenales</taxon>
        <taxon>Ajellomycetaceae</taxon>
        <taxon>Helicocarpus</taxon>
    </lineage>
</organism>
<evidence type="ECO:0000313" key="2">
    <source>
        <dbReference type="Proteomes" id="UP000223968"/>
    </source>
</evidence>
<dbReference type="AlphaFoldDB" id="A0A2B7WU44"/>
<dbReference type="EMBL" id="PDNB01000191">
    <property type="protein sequence ID" value="PGH00123.1"/>
    <property type="molecule type" value="Genomic_DNA"/>
</dbReference>
<keyword evidence="2" id="KW-1185">Reference proteome</keyword>
<dbReference type="OrthoDB" id="5365129at2759"/>
<accession>A0A2B7WU44</accession>
<protein>
    <submittedName>
        <fullName evidence="1">Uncharacterized protein</fullName>
    </submittedName>
</protein>
<proteinExistence type="predicted"/>
<comment type="caution">
    <text evidence="1">The sequence shown here is derived from an EMBL/GenBank/DDBJ whole genome shotgun (WGS) entry which is preliminary data.</text>
</comment>
<reference evidence="1 2" key="1">
    <citation type="submission" date="2017-10" db="EMBL/GenBank/DDBJ databases">
        <title>Comparative genomics in systemic dimorphic fungi from Ajellomycetaceae.</title>
        <authorList>
            <person name="Munoz J.F."/>
            <person name="Mcewen J.G."/>
            <person name="Clay O.K."/>
            <person name="Cuomo C.A."/>
        </authorList>
    </citation>
    <scope>NUCLEOTIDE SEQUENCE [LARGE SCALE GENOMIC DNA]</scope>
    <source>
        <strain evidence="1 2">UAMH5409</strain>
    </source>
</reference>
<dbReference type="Proteomes" id="UP000223968">
    <property type="component" value="Unassembled WGS sequence"/>
</dbReference>
<evidence type="ECO:0000313" key="1">
    <source>
        <dbReference type="EMBL" id="PGH00123.1"/>
    </source>
</evidence>
<gene>
    <name evidence="1" type="ORF">AJ79_08306</name>
</gene>
<dbReference type="STRING" id="1447875.A0A2B7WU44"/>
<sequence length="316" mass="34446">MSSIIDAIGLVASALGIIGFSQSNLPGSAPNGAVVRVKVGLQDHESQNFGGRFAKLQAYDTNNAVIGTVHPNKDISSGDFADYTFRQKVGGVQTQYVSFIGTNGAVCVSWLTLKNRDGAADAAWTGDVGYACGHSWNWGNQVAGRNKETGEPFKPRCTWLDADHTNNIDTAGMKVDFFAYGEQLSDTVRRNAACSKTIFSGNNGDIDGVPRKKRSMVGVERPEWMHKRLIISDYPSDNATELCRHEMSYGPDAIGSDGFYCNMATRELSPLCSVQDAEGCVNVDEEGQVVTKRASVAKRSVNMHYRSYEKLDKYTL</sequence>